<feature type="compositionally biased region" description="Basic and acidic residues" evidence="7">
    <location>
        <begin position="252"/>
        <end position="262"/>
    </location>
</feature>
<dbReference type="EMBL" id="BAAAMJ010000030">
    <property type="protein sequence ID" value="GAA1918151.1"/>
    <property type="molecule type" value="Genomic_DNA"/>
</dbReference>
<sequence length="289" mass="31075">MYRFLLSRQWVLLTALALVLIPAMVQAGFWQLHRHQERVERNELIAGSLTAPAVPVAEVAPPGGTVDPADRYRTVTATGVYDAAGEAVARQRTGPDGGGMGYHVLTPLVRPDGTAVLVNRGWVPAGSDPGQYPEVPDPPGGEVTVTGRLMTDETPESTGIRERSGLPDGMVMLINSRQRAEELDRTFLPGHLELSGTSPEPPAGADAPRTLPEPGHRGIGAHFAYALQWWLFAAGVPVGWFLLVRREAQDRRAARPFGEDGVQRQQDGDGADGDTRVTAAGDRSPSRQN</sequence>
<accession>A0ABN2PDP8</accession>
<gene>
    <name evidence="8" type="ORF">GCM10009716_28790</name>
</gene>
<dbReference type="Proteomes" id="UP001501303">
    <property type="component" value="Unassembled WGS sequence"/>
</dbReference>
<evidence type="ECO:0000256" key="2">
    <source>
        <dbReference type="ARBA" id="ARBA00007165"/>
    </source>
</evidence>
<dbReference type="InterPro" id="IPR045214">
    <property type="entry name" value="Surf1/Surf4"/>
</dbReference>
<dbReference type="Pfam" id="PF02104">
    <property type="entry name" value="SURF1"/>
    <property type="match status" value="1"/>
</dbReference>
<evidence type="ECO:0000256" key="1">
    <source>
        <dbReference type="ARBA" id="ARBA00004370"/>
    </source>
</evidence>
<comment type="subcellular location">
    <subcellularLocation>
        <location evidence="6">Cell membrane</location>
        <topology evidence="6">Multi-pass membrane protein</topology>
    </subcellularLocation>
    <subcellularLocation>
        <location evidence="1">Membrane</location>
    </subcellularLocation>
</comment>
<evidence type="ECO:0000256" key="7">
    <source>
        <dbReference type="SAM" id="MobiDB-lite"/>
    </source>
</evidence>
<dbReference type="PROSITE" id="PS50895">
    <property type="entry name" value="SURF1"/>
    <property type="match status" value="1"/>
</dbReference>
<keyword evidence="6" id="KW-1003">Cell membrane</keyword>
<keyword evidence="5 6" id="KW-0472">Membrane</keyword>
<keyword evidence="3 6" id="KW-0812">Transmembrane</keyword>
<comment type="caution">
    <text evidence="6">Lacks conserved residue(s) required for the propagation of feature annotation.</text>
</comment>
<comment type="similarity">
    <text evidence="2 6">Belongs to the SURF1 family.</text>
</comment>
<protein>
    <recommendedName>
        <fullName evidence="6">SURF1-like protein</fullName>
    </recommendedName>
</protein>
<evidence type="ECO:0000256" key="4">
    <source>
        <dbReference type="ARBA" id="ARBA00022989"/>
    </source>
</evidence>
<keyword evidence="9" id="KW-1185">Reference proteome</keyword>
<reference evidence="8 9" key="1">
    <citation type="journal article" date="2019" name="Int. J. Syst. Evol. Microbiol.">
        <title>The Global Catalogue of Microorganisms (GCM) 10K type strain sequencing project: providing services to taxonomists for standard genome sequencing and annotation.</title>
        <authorList>
            <consortium name="The Broad Institute Genomics Platform"/>
            <consortium name="The Broad Institute Genome Sequencing Center for Infectious Disease"/>
            <person name="Wu L."/>
            <person name="Ma J."/>
        </authorList>
    </citation>
    <scope>NUCLEOTIDE SEQUENCE [LARGE SCALE GENOMIC DNA]</scope>
    <source>
        <strain evidence="8 9">JCM 13581</strain>
    </source>
</reference>
<feature type="region of interest" description="Disordered" evidence="7">
    <location>
        <begin position="190"/>
        <end position="213"/>
    </location>
</feature>
<dbReference type="CDD" id="cd06662">
    <property type="entry name" value="SURF1"/>
    <property type="match status" value="1"/>
</dbReference>
<feature type="region of interest" description="Disordered" evidence="7">
    <location>
        <begin position="252"/>
        <end position="289"/>
    </location>
</feature>
<evidence type="ECO:0000256" key="6">
    <source>
        <dbReference type="RuleBase" id="RU363076"/>
    </source>
</evidence>
<evidence type="ECO:0000256" key="3">
    <source>
        <dbReference type="ARBA" id="ARBA00022692"/>
    </source>
</evidence>
<dbReference type="PANTHER" id="PTHR23427:SF2">
    <property type="entry name" value="SURFEIT LOCUS PROTEIN 1"/>
    <property type="match status" value="1"/>
</dbReference>
<proteinExistence type="inferred from homology"/>
<evidence type="ECO:0000256" key="5">
    <source>
        <dbReference type="ARBA" id="ARBA00023136"/>
    </source>
</evidence>
<keyword evidence="4 6" id="KW-1133">Transmembrane helix</keyword>
<dbReference type="InterPro" id="IPR002994">
    <property type="entry name" value="Surf1/Shy1"/>
</dbReference>
<dbReference type="PANTHER" id="PTHR23427">
    <property type="entry name" value="SURFEIT LOCUS PROTEIN"/>
    <property type="match status" value="1"/>
</dbReference>
<name>A0ABN2PDP8_9ACTN</name>
<evidence type="ECO:0000313" key="8">
    <source>
        <dbReference type="EMBL" id="GAA1918151.1"/>
    </source>
</evidence>
<dbReference type="RefSeq" id="WP_344262261.1">
    <property type="nucleotide sequence ID" value="NZ_BAAAMJ010000030.1"/>
</dbReference>
<comment type="caution">
    <text evidence="8">The sequence shown here is derived from an EMBL/GenBank/DDBJ whole genome shotgun (WGS) entry which is preliminary data.</text>
</comment>
<evidence type="ECO:0000313" key="9">
    <source>
        <dbReference type="Proteomes" id="UP001501303"/>
    </source>
</evidence>
<feature type="transmembrane region" description="Helical" evidence="6">
    <location>
        <begin position="223"/>
        <end position="243"/>
    </location>
</feature>
<organism evidence="8 9">
    <name type="scientific">Streptomyces sodiiphilus</name>
    <dbReference type="NCBI Taxonomy" id="226217"/>
    <lineage>
        <taxon>Bacteria</taxon>
        <taxon>Bacillati</taxon>
        <taxon>Actinomycetota</taxon>
        <taxon>Actinomycetes</taxon>
        <taxon>Kitasatosporales</taxon>
        <taxon>Streptomycetaceae</taxon>
        <taxon>Streptomyces</taxon>
    </lineage>
</organism>